<keyword evidence="7" id="KW-0804">Transcription</keyword>
<dbReference type="SUPFAM" id="SSF55785">
    <property type="entry name" value="PYP-like sensor domain (PAS domain)"/>
    <property type="match status" value="2"/>
</dbReference>
<dbReference type="InterPro" id="IPR000014">
    <property type="entry name" value="PAS"/>
</dbReference>
<accession>A0A8C1Y342</accession>
<keyword evidence="8" id="KW-0539">Nucleus</keyword>
<evidence type="ECO:0000313" key="15">
    <source>
        <dbReference type="Proteomes" id="UP000694700"/>
    </source>
</evidence>
<evidence type="ECO:0000259" key="12">
    <source>
        <dbReference type="PROSITE" id="PS50112"/>
    </source>
</evidence>
<keyword evidence="6" id="KW-0010">Activator</keyword>
<dbReference type="InterPro" id="IPR036638">
    <property type="entry name" value="HLH_DNA-bd_sf"/>
</dbReference>
<dbReference type="CDD" id="cd00130">
    <property type="entry name" value="PAS"/>
    <property type="match status" value="2"/>
</dbReference>
<dbReference type="PANTHER" id="PTHR23043:SF8">
    <property type="entry name" value="ENDOTHELIAL PAS DOMAIN-CONTAINING PROTEIN 1"/>
    <property type="match status" value="1"/>
</dbReference>
<evidence type="ECO:0000256" key="11">
    <source>
        <dbReference type="SAM" id="MobiDB-lite"/>
    </source>
</evidence>
<keyword evidence="3" id="KW-0832">Ubl conjugation</keyword>
<organism evidence="14 15">
    <name type="scientific">Cyprinus carpio</name>
    <name type="common">Common carp</name>
    <dbReference type="NCBI Taxonomy" id="7962"/>
    <lineage>
        <taxon>Eukaryota</taxon>
        <taxon>Metazoa</taxon>
        <taxon>Chordata</taxon>
        <taxon>Craniata</taxon>
        <taxon>Vertebrata</taxon>
        <taxon>Euteleostomi</taxon>
        <taxon>Actinopterygii</taxon>
        <taxon>Neopterygii</taxon>
        <taxon>Teleostei</taxon>
        <taxon>Ostariophysi</taxon>
        <taxon>Cypriniformes</taxon>
        <taxon>Cyprinidae</taxon>
        <taxon>Cyprininae</taxon>
        <taxon>Cyprinus</taxon>
    </lineage>
</organism>
<dbReference type="Proteomes" id="UP000694700">
    <property type="component" value="Unplaced"/>
</dbReference>
<feature type="compositionally biased region" description="Polar residues" evidence="11">
    <location>
        <begin position="582"/>
        <end position="605"/>
    </location>
</feature>
<dbReference type="InterPro" id="IPR011598">
    <property type="entry name" value="bHLH_dom"/>
</dbReference>
<feature type="region of interest" description="Disordered" evidence="11">
    <location>
        <begin position="582"/>
        <end position="621"/>
    </location>
</feature>
<dbReference type="Pfam" id="PF23171">
    <property type="entry name" value="bHLH_HIF1A"/>
    <property type="match status" value="1"/>
</dbReference>
<evidence type="ECO:0000259" key="13">
    <source>
        <dbReference type="PROSITE" id="PS50888"/>
    </source>
</evidence>
<feature type="domain" description="BHLH" evidence="13">
    <location>
        <begin position="25"/>
        <end position="78"/>
    </location>
</feature>
<protein>
    <submittedName>
        <fullName evidence="14">Endothelial PAS domain protein 1b</fullName>
    </submittedName>
</protein>
<evidence type="ECO:0000256" key="10">
    <source>
        <dbReference type="PIRSR" id="PIRSR621537-50"/>
    </source>
</evidence>
<dbReference type="InterPro" id="IPR001610">
    <property type="entry name" value="PAC"/>
</dbReference>
<name>A0A8C1Y342_CYPCA</name>
<dbReference type="Pfam" id="PF00989">
    <property type="entry name" value="PAS"/>
    <property type="match status" value="1"/>
</dbReference>
<dbReference type="Gene3D" id="3.30.450.20">
    <property type="entry name" value="PAS domain"/>
    <property type="match status" value="2"/>
</dbReference>
<evidence type="ECO:0000256" key="4">
    <source>
        <dbReference type="ARBA" id="ARBA00023015"/>
    </source>
</evidence>
<keyword evidence="4" id="KW-0805">Transcription regulation</keyword>
<dbReference type="GO" id="GO:0000981">
    <property type="term" value="F:DNA-binding transcription factor activity, RNA polymerase II-specific"/>
    <property type="evidence" value="ECO:0007669"/>
    <property type="project" value="TreeGrafter"/>
</dbReference>
<dbReference type="GO" id="GO:0071456">
    <property type="term" value="P:cellular response to hypoxia"/>
    <property type="evidence" value="ECO:0007669"/>
    <property type="project" value="TreeGrafter"/>
</dbReference>
<dbReference type="Pfam" id="PF14598">
    <property type="entry name" value="PAS_11"/>
    <property type="match status" value="1"/>
</dbReference>
<dbReference type="FunFam" id="3.30.450.20:FF:000015">
    <property type="entry name" value="Hypoxia-inducible factor 1-alpha isoform 1"/>
    <property type="match status" value="1"/>
</dbReference>
<feature type="region of interest" description="Disordered" evidence="11">
    <location>
        <begin position="465"/>
        <end position="491"/>
    </location>
</feature>
<dbReference type="GO" id="GO:0048513">
    <property type="term" value="P:animal organ development"/>
    <property type="evidence" value="ECO:0007669"/>
    <property type="project" value="UniProtKB-ARBA"/>
</dbReference>
<dbReference type="Pfam" id="PF08778">
    <property type="entry name" value="HIF-1a_CTAD"/>
    <property type="match status" value="1"/>
</dbReference>
<evidence type="ECO:0000256" key="7">
    <source>
        <dbReference type="ARBA" id="ARBA00023163"/>
    </source>
</evidence>
<dbReference type="GO" id="GO:0005634">
    <property type="term" value="C:nucleus"/>
    <property type="evidence" value="ECO:0007669"/>
    <property type="project" value="UniProtKB-SubCell"/>
</dbReference>
<dbReference type="GO" id="GO:0000977">
    <property type="term" value="F:RNA polymerase II transcription regulatory region sequence-specific DNA binding"/>
    <property type="evidence" value="ECO:0007669"/>
    <property type="project" value="TreeGrafter"/>
</dbReference>
<dbReference type="SMART" id="SM00353">
    <property type="entry name" value="HLH"/>
    <property type="match status" value="1"/>
</dbReference>
<dbReference type="InterPro" id="IPR014887">
    <property type="entry name" value="HIF-1_CTAD"/>
</dbReference>
<evidence type="ECO:0000256" key="2">
    <source>
        <dbReference type="ARBA" id="ARBA00022737"/>
    </source>
</evidence>
<dbReference type="InterPro" id="IPR021537">
    <property type="entry name" value="HIF_alpha-like"/>
</dbReference>
<dbReference type="PROSITE" id="PS50112">
    <property type="entry name" value="PAS"/>
    <property type="match status" value="2"/>
</dbReference>
<evidence type="ECO:0000256" key="5">
    <source>
        <dbReference type="ARBA" id="ARBA00023125"/>
    </source>
</evidence>
<evidence type="ECO:0000256" key="8">
    <source>
        <dbReference type="ARBA" id="ARBA00023242"/>
    </source>
</evidence>
<dbReference type="NCBIfam" id="TIGR00229">
    <property type="entry name" value="sensory_box"/>
    <property type="match status" value="2"/>
</dbReference>
<evidence type="ECO:0000256" key="3">
    <source>
        <dbReference type="ARBA" id="ARBA00022843"/>
    </source>
</evidence>
<dbReference type="InterPro" id="IPR035965">
    <property type="entry name" value="PAS-like_dom_sf"/>
</dbReference>
<sequence>MRKYQGECENVIKKKRSAEKCSSERRKEKSRDAARCRRSKETEVFYELARQLPLPHSVSSHLDKASIMRLAISYLQTRKLLTSACATATEMTDEDRLMDSWYLKSLGGFISVVTSDGDMIFLSENINKFMGLTQVELTGHSIFDFTHPCDHEEIRENLSLKAGMGKKGKEMGTERDFFMRMKCTVTNRGRTVNLKSASWKVLHCTGHLKVCNGCPTRVLCGFKEPPLTCVVMMCEPIAHPSNIDTPLDSKTFLSRHSMDMKFTYCDDRVTELMGYSPEDLLGRSAYEFYHALDSDSVTKSHQNLCTKGQAVSAQYRMLAKNGGYVWVETQGTVIYNSRNSQPQCIVCVNYVLSDVEEKSMVFSMDQTESLFKPQHLNRFFSPCKGGLGSEPGEVLFTKLKEEPEDLTQLAPTPGDTIISLDFGNSQYEKHPMYSSVSSVAPPVSHSVHDGHKTSYAGDIAKMAGTFSVPQAPPPSSTTPSLSSCSTPSSPGDYYTPVDNDLKVELTEKLFSLDTQETKTSCNQKTDLSDLDLETLAPYIPMDDEDFQLNPICPEEPSSETGALGTNQQSFSNITSLFQPLSSPSAARFQPNMSSGGDKQSISGGSVESWPETPPTKSQHTMWKRLRNESCAVMDRKSLSTSALSGMDHQHRKTQYLMNQAGQATKHYREQCCNYREFNMQPSSKMNGIASRLIGPSFGSYSLPELTRYDCEVNIPLQGNLHLLQGSDLLRALDQAT</sequence>
<evidence type="ECO:0000313" key="14">
    <source>
        <dbReference type="Ensembl" id="ENSCCRP00015090115.1"/>
    </source>
</evidence>
<keyword evidence="9" id="KW-0379">Hydroxylation</keyword>
<dbReference type="PANTHER" id="PTHR23043">
    <property type="entry name" value="HYPOXIA-INDUCIBLE FACTOR 1 ALPHA"/>
    <property type="match status" value="1"/>
</dbReference>
<dbReference type="AlphaFoldDB" id="A0A8C1Y342"/>
<dbReference type="GO" id="GO:0046983">
    <property type="term" value="F:protein dimerization activity"/>
    <property type="evidence" value="ECO:0007669"/>
    <property type="project" value="InterPro"/>
</dbReference>
<reference evidence="14" key="1">
    <citation type="submission" date="2025-08" db="UniProtKB">
        <authorList>
            <consortium name="Ensembl"/>
        </authorList>
    </citation>
    <scope>IDENTIFICATION</scope>
</reference>
<feature type="domain" description="PAS" evidence="12">
    <location>
        <begin position="103"/>
        <end position="167"/>
    </location>
</feature>
<evidence type="ECO:0000256" key="1">
    <source>
        <dbReference type="ARBA" id="ARBA00004123"/>
    </source>
</evidence>
<feature type="modified residue" description="4-hydroxyproline" evidence="10">
    <location>
        <position position="411"/>
    </location>
</feature>
<dbReference type="SUPFAM" id="SSF47459">
    <property type="entry name" value="HLH, helix-loop-helix DNA-binding domain"/>
    <property type="match status" value="1"/>
</dbReference>
<evidence type="ECO:0000256" key="9">
    <source>
        <dbReference type="ARBA" id="ARBA00023278"/>
    </source>
</evidence>
<evidence type="ECO:0000256" key="6">
    <source>
        <dbReference type="ARBA" id="ARBA00023159"/>
    </source>
</evidence>
<feature type="compositionally biased region" description="Low complexity" evidence="11">
    <location>
        <begin position="477"/>
        <end position="490"/>
    </location>
</feature>
<feature type="modified residue" description="4-hydroxyproline" evidence="10">
    <location>
        <position position="537"/>
    </location>
</feature>
<dbReference type="SMART" id="SM00086">
    <property type="entry name" value="PAC"/>
    <property type="match status" value="1"/>
</dbReference>
<dbReference type="InterPro" id="IPR013767">
    <property type="entry name" value="PAS_fold"/>
</dbReference>
<dbReference type="FunFam" id="3.30.450.20:FF:000005">
    <property type="entry name" value="Hypoxia-inducible factor 1 subunit alpha"/>
    <property type="match status" value="1"/>
</dbReference>
<feature type="modified residue" description="(3S)-3-hydroxyasparagine" evidence="10">
    <location>
        <position position="713"/>
    </location>
</feature>
<dbReference type="PROSITE" id="PS50888">
    <property type="entry name" value="BHLH"/>
    <property type="match status" value="1"/>
</dbReference>
<proteinExistence type="predicted"/>
<dbReference type="SMART" id="SM00091">
    <property type="entry name" value="PAS"/>
    <property type="match status" value="2"/>
</dbReference>
<keyword evidence="5" id="KW-0238">DNA-binding</keyword>
<keyword evidence="2" id="KW-0677">Repeat</keyword>
<dbReference type="FunFam" id="4.10.280.10:FF:000076">
    <property type="entry name" value="hypoxia-inducible factor 3-alpha isoform X1"/>
    <property type="match status" value="1"/>
</dbReference>
<dbReference type="Ensembl" id="ENSCCRT00015093025.1">
    <property type="protein sequence ID" value="ENSCCRP00015090115.1"/>
    <property type="gene ID" value="ENSCCRG00015036054.1"/>
</dbReference>
<comment type="subcellular location">
    <subcellularLocation>
        <location evidence="1">Nucleus</location>
    </subcellularLocation>
</comment>
<dbReference type="Gene3D" id="4.10.280.10">
    <property type="entry name" value="Helix-loop-helix DNA-binding domain"/>
    <property type="match status" value="1"/>
</dbReference>
<dbReference type="Pfam" id="PF11413">
    <property type="entry name" value="HIF-1"/>
    <property type="match status" value="1"/>
</dbReference>
<feature type="domain" description="PAS" evidence="12">
    <location>
        <begin position="257"/>
        <end position="308"/>
    </location>
</feature>